<sequence>MRLDILVLPWELLSGRNANLVPLQNQRMAKFLPFKSSGWVLGFAFTTVLSVVQIFSLDGKAHSIVSCLYYFW</sequence>
<reference evidence="2 3" key="1">
    <citation type="submission" date="2019-12" db="EMBL/GenBank/DDBJ databases">
        <authorList>
            <person name="Alioto T."/>
            <person name="Alioto T."/>
            <person name="Gomez Garrido J."/>
        </authorList>
    </citation>
    <scope>NUCLEOTIDE SEQUENCE [LARGE SCALE GENOMIC DNA]</scope>
</reference>
<evidence type="ECO:0000256" key="1">
    <source>
        <dbReference type="SAM" id="Phobius"/>
    </source>
</evidence>
<organism evidence="2 3">
    <name type="scientific">Olea europaea subsp. europaea</name>
    <dbReference type="NCBI Taxonomy" id="158383"/>
    <lineage>
        <taxon>Eukaryota</taxon>
        <taxon>Viridiplantae</taxon>
        <taxon>Streptophyta</taxon>
        <taxon>Embryophyta</taxon>
        <taxon>Tracheophyta</taxon>
        <taxon>Spermatophyta</taxon>
        <taxon>Magnoliopsida</taxon>
        <taxon>eudicotyledons</taxon>
        <taxon>Gunneridae</taxon>
        <taxon>Pentapetalae</taxon>
        <taxon>asterids</taxon>
        <taxon>lamiids</taxon>
        <taxon>Lamiales</taxon>
        <taxon>Oleaceae</taxon>
        <taxon>Oleeae</taxon>
        <taxon>Olea</taxon>
    </lineage>
</organism>
<evidence type="ECO:0000313" key="3">
    <source>
        <dbReference type="Proteomes" id="UP000594638"/>
    </source>
</evidence>
<gene>
    <name evidence="2" type="ORF">OLEA9_A113644</name>
</gene>
<name>A0A8S0RSV0_OLEEU</name>
<protein>
    <submittedName>
        <fullName evidence="2">Uncharacterized protein</fullName>
    </submittedName>
</protein>
<keyword evidence="1" id="KW-0472">Membrane</keyword>
<dbReference type="Proteomes" id="UP000594638">
    <property type="component" value="Unassembled WGS sequence"/>
</dbReference>
<comment type="caution">
    <text evidence="2">The sequence shown here is derived from an EMBL/GenBank/DDBJ whole genome shotgun (WGS) entry which is preliminary data.</text>
</comment>
<keyword evidence="1" id="KW-1133">Transmembrane helix</keyword>
<proteinExistence type="predicted"/>
<keyword evidence="1" id="KW-0812">Transmembrane</keyword>
<dbReference type="Gramene" id="OE9A113644T1">
    <property type="protein sequence ID" value="OE9A113644C1"/>
    <property type="gene ID" value="OE9A113644"/>
</dbReference>
<keyword evidence="3" id="KW-1185">Reference proteome</keyword>
<feature type="transmembrane region" description="Helical" evidence="1">
    <location>
        <begin position="38"/>
        <end position="57"/>
    </location>
</feature>
<evidence type="ECO:0000313" key="2">
    <source>
        <dbReference type="EMBL" id="CAA2982360.1"/>
    </source>
</evidence>
<dbReference type="EMBL" id="CACTIH010003692">
    <property type="protein sequence ID" value="CAA2982360.1"/>
    <property type="molecule type" value="Genomic_DNA"/>
</dbReference>
<dbReference type="AlphaFoldDB" id="A0A8S0RSV0"/>
<accession>A0A8S0RSV0</accession>